<reference evidence="3 4" key="1">
    <citation type="submission" date="2023-08" db="EMBL/GenBank/DDBJ databases">
        <title>Annotated Genome Sequence of Vanrija albida AlHP1.</title>
        <authorList>
            <person name="Herzog R."/>
        </authorList>
    </citation>
    <scope>NUCLEOTIDE SEQUENCE [LARGE SCALE GENOMIC DNA]</scope>
    <source>
        <strain evidence="3 4">AlHP1</strain>
    </source>
</reference>
<feature type="domain" description="Thioredoxin" evidence="2">
    <location>
        <begin position="21"/>
        <end position="93"/>
    </location>
</feature>
<comment type="caution">
    <text evidence="3">The sequence shown here is derived from an EMBL/GenBank/DDBJ whole genome shotgun (WGS) entry which is preliminary data.</text>
</comment>
<dbReference type="SUPFAM" id="SSF52833">
    <property type="entry name" value="Thioredoxin-like"/>
    <property type="match status" value="1"/>
</dbReference>
<evidence type="ECO:0000313" key="3">
    <source>
        <dbReference type="EMBL" id="KAL1411694.1"/>
    </source>
</evidence>
<dbReference type="EMBL" id="JBBXJM010000002">
    <property type="protein sequence ID" value="KAL1411694.1"/>
    <property type="molecule type" value="Genomic_DNA"/>
</dbReference>
<protein>
    <recommendedName>
        <fullName evidence="2">Thioredoxin domain-containing protein</fullName>
    </recommendedName>
</protein>
<sequence>MPLVTSSFATLAADLKAAPAGPVFVLFSSTEQDGKKWCPGCIEIEPDVQRVFENGEHYALAVYLDWTDFDEGQWPQEAWALIGVPTVYRIDTPGAKPTSWLMQGQSAFGPALDAFVASPEAYEAFLEPKVPDYVDAATRWQWAHEDWQLSEDQAQARKKLKEVRDAVAAEQKKAREAARGAALEGEKAEEVKPVEGEKAEEIKPPAVCTGTTCVA</sequence>
<dbReference type="Pfam" id="PF06110">
    <property type="entry name" value="TXD17-like_Trx"/>
    <property type="match status" value="1"/>
</dbReference>
<gene>
    <name evidence="3" type="ORF">Q8F55_002660</name>
</gene>
<dbReference type="RefSeq" id="XP_069211638.1">
    <property type="nucleotide sequence ID" value="XM_069351252.1"/>
</dbReference>
<dbReference type="Proteomes" id="UP001565368">
    <property type="component" value="Unassembled WGS sequence"/>
</dbReference>
<evidence type="ECO:0000259" key="2">
    <source>
        <dbReference type="Pfam" id="PF06110"/>
    </source>
</evidence>
<dbReference type="InterPro" id="IPR010357">
    <property type="entry name" value="TXNDC17_dom"/>
</dbReference>
<evidence type="ECO:0000313" key="4">
    <source>
        <dbReference type="Proteomes" id="UP001565368"/>
    </source>
</evidence>
<dbReference type="InterPro" id="IPR036249">
    <property type="entry name" value="Thioredoxin-like_sf"/>
</dbReference>
<proteinExistence type="predicted"/>
<feature type="region of interest" description="Disordered" evidence="1">
    <location>
        <begin position="177"/>
        <end position="199"/>
    </location>
</feature>
<dbReference type="Gene3D" id="3.40.30.10">
    <property type="entry name" value="Glutaredoxin"/>
    <property type="match status" value="1"/>
</dbReference>
<organism evidence="3 4">
    <name type="scientific">Vanrija albida</name>
    <dbReference type="NCBI Taxonomy" id="181172"/>
    <lineage>
        <taxon>Eukaryota</taxon>
        <taxon>Fungi</taxon>
        <taxon>Dikarya</taxon>
        <taxon>Basidiomycota</taxon>
        <taxon>Agaricomycotina</taxon>
        <taxon>Tremellomycetes</taxon>
        <taxon>Trichosporonales</taxon>
        <taxon>Trichosporonaceae</taxon>
        <taxon>Vanrija</taxon>
    </lineage>
</organism>
<evidence type="ECO:0000256" key="1">
    <source>
        <dbReference type="SAM" id="MobiDB-lite"/>
    </source>
</evidence>
<accession>A0ABR3QAG2</accession>
<dbReference type="GeneID" id="95983703"/>
<name>A0ABR3QAG2_9TREE</name>
<keyword evidence="4" id="KW-1185">Reference proteome</keyword>